<dbReference type="InterPro" id="IPR029058">
    <property type="entry name" value="AB_hydrolase_fold"/>
</dbReference>
<gene>
    <name evidence="2" type="ORF">V9T40_008896</name>
</gene>
<feature type="region of interest" description="Disordered" evidence="1">
    <location>
        <begin position="125"/>
        <end position="175"/>
    </location>
</feature>
<dbReference type="Proteomes" id="UP001367676">
    <property type="component" value="Unassembled WGS sequence"/>
</dbReference>
<dbReference type="PANTHER" id="PTHR11440">
    <property type="entry name" value="LECITHIN-CHOLESTEROL ACYLTRANSFERASE-RELATED"/>
    <property type="match status" value="1"/>
</dbReference>
<dbReference type="SUPFAM" id="SSF53474">
    <property type="entry name" value="alpha/beta-Hydrolases"/>
    <property type="match status" value="2"/>
</dbReference>
<evidence type="ECO:0000256" key="1">
    <source>
        <dbReference type="SAM" id="MobiDB-lite"/>
    </source>
</evidence>
<dbReference type="GO" id="GO:0008374">
    <property type="term" value="F:O-acyltransferase activity"/>
    <property type="evidence" value="ECO:0007669"/>
    <property type="project" value="InterPro"/>
</dbReference>
<accession>A0AAN9TLQ6</accession>
<reference evidence="2 3" key="1">
    <citation type="submission" date="2024-03" db="EMBL/GenBank/DDBJ databases">
        <title>Adaptation during the transition from Ophiocordyceps entomopathogen to insect associate is accompanied by gene loss and intensified selection.</title>
        <authorList>
            <person name="Ward C.M."/>
            <person name="Onetto C.A."/>
            <person name="Borneman A.R."/>
        </authorList>
    </citation>
    <scope>NUCLEOTIDE SEQUENCE [LARGE SCALE GENOMIC DNA]</scope>
    <source>
        <strain evidence="2">AWRI1</strain>
        <tissue evidence="2">Single Adult Female</tissue>
    </source>
</reference>
<organism evidence="2 3">
    <name type="scientific">Parthenolecanium corni</name>
    <dbReference type="NCBI Taxonomy" id="536013"/>
    <lineage>
        <taxon>Eukaryota</taxon>
        <taxon>Metazoa</taxon>
        <taxon>Ecdysozoa</taxon>
        <taxon>Arthropoda</taxon>
        <taxon>Hexapoda</taxon>
        <taxon>Insecta</taxon>
        <taxon>Pterygota</taxon>
        <taxon>Neoptera</taxon>
        <taxon>Paraneoptera</taxon>
        <taxon>Hemiptera</taxon>
        <taxon>Sternorrhyncha</taxon>
        <taxon>Coccoidea</taxon>
        <taxon>Coccidae</taxon>
        <taxon>Parthenolecanium</taxon>
    </lineage>
</organism>
<dbReference type="Gene3D" id="3.40.50.1820">
    <property type="entry name" value="alpha/beta hydrolase"/>
    <property type="match status" value="2"/>
</dbReference>
<keyword evidence="3" id="KW-1185">Reference proteome</keyword>
<dbReference type="Pfam" id="PF02450">
    <property type="entry name" value="LCAT"/>
    <property type="match status" value="1"/>
</dbReference>
<name>A0AAN9TLQ6_9HEMI</name>
<dbReference type="GO" id="GO:0006629">
    <property type="term" value="P:lipid metabolic process"/>
    <property type="evidence" value="ECO:0007669"/>
    <property type="project" value="InterPro"/>
</dbReference>
<evidence type="ECO:0000313" key="3">
    <source>
        <dbReference type="Proteomes" id="UP001367676"/>
    </source>
</evidence>
<dbReference type="AlphaFoldDB" id="A0AAN9TLQ6"/>
<dbReference type="InterPro" id="IPR003386">
    <property type="entry name" value="LACT/PDAT_acylTrfase"/>
</dbReference>
<proteinExistence type="predicted"/>
<dbReference type="EMBL" id="JBBCAQ010000010">
    <property type="protein sequence ID" value="KAK7601455.1"/>
    <property type="molecule type" value="Genomic_DNA"/>
</dbReference>
<comment type="caution">
    <text evidence="2">The sequence shown here is derived from an EMBL/GenBank/DDBJ whole genome shotgun (WGS) entry which is preliminary data.</text>
</comment>
<evidence type="ECO:0000313" key="2">
    <source>
        <dbReference type="EMBL" id="KAK7601455.1"/>
    </source>
</evidence>
<feature type="compositionally biased region" description="Basic and acidic residues" evidence="1">
    <location>
        <begin position="163"/>
        <end position="175"/>
    </location>
</feature>
<sequence length="877" mass="98412">MTKPSVREHPERVSATLARASSGTLAPFTLPLSARAIVRSVGSNALLLTCRSGCHTYDSRYLHSSTVERLRERLARSGDGEGGGDRDFLAASLDARRSAIDLDPDRDRCRFSSADDDADRRRLDNRIPLATSSPPFVSLSTRPAVASGDLARAGDGGGTSDGNGRDNGRRFGCERRNGNFPPDALVFIPGIDGSNIEAKLDKPSVVERKCAQKTDDYVLLWLDKKHMCPTACFADNMRLHYNTTTGTTYNSPGVETRVPPYLRKTEKDTYYYGKFIGVFEKYGYKRNVSIKLAPYDWRKGPHEINEYWDHLRQLVVNTYYENNNKRVSLIVHSMGGPMALAFLHQQPQVFKDTYIESLISLSGAYGGSTLAVSVFIQGIVTHMLKLLQDYQPVCSPMHWVMDVTKALFNPSIQQVANSFPLVYWLFPSPIAWEKSEVLIQTPSKNYSLGNIHELFQYLNRTTEYELYQKVLPYNLNFSAPGVEVYCLYGQNVTTLSSLEYTDKFPSEEVKQVKGDGDGTVNLNSLQKCKQWKSQQKEPFHEIPFMNVNHMNMTTDETMDNLRLFYDGNTRRTKNQEGVEVRVPGFGSSSVLANLGMGDDGDYFKNLIDELSQLGYKDNISLRGAPYDFRRGLNELNEFYTNLKEVVLDTYKKNGNTKVVFIGHGLGSVLTTLFLNQQTNEFRETYVQSLISLGGSFGGRVTSVYAYLESFQDIPSVGTAATVARNFSVLFSQYPNLAAFSKDYVIVQTPSKNYSLSNIKEMFQDLNQSVSESLYQDNYPIVSNLQAPEVELHCLYGNATSTPTKLIFTDNNFPQNEPDEDTDFGDGIVPVASLKICANFATKQKHPVHDVPLPAASHYDIVRFGDSFDYIKKVIKIN</sequence>
<feature type="compositionally biased region" description="Polar residues" evidence="1">
    <location>
        <begin position="130"/>
        <end position="141"/>
    </location>
</feature>
<protein>
    <submittedName>
        <fullName evidence="2">Uncharacterized protein</fullName>
    </submittedName>
</protein>